<keyword evidence="2" id="KW-1185">Reference proteome</keyword>
<dbReference type="Proteomes" id="UP000821845">
    <property type="component" value="Chromosome 1"/>
</dbReference>
<reference evidence="1" key="1">
    <citation type="submission" date="2020-05" db="EMBL/GenBank/DDBJ databases">
        <title>Large-scale comparative analyses of tick genomes elucidate their genetic diversity and vector capacities.</title>
        <authorList>
            <person name="Jia N."/>
            <person name="Wang J."/>
            <person name="Shi W."/>
            <person name="Du L."/>
            <person name="Sun Y."/>
            <person name="Zhan W."/>
            <person name="Jiang J."/>
            <person name="Wang Q."/>
            <person name="Zhang B."/>
            <person name="Ji P."/>
            <person name="Sakyi L.B."/>
            <person name="Cui X."/>
            <person name="Yuan T."/>
            <person name="Jiang B."/>
            <person name="Yang W."/>
            <person name="Lam T.T.-Y."/>
            <person name="Chang Q."/>
            <person name="Ding S."/>
            <person name="Wang X."/>
            <person name="Zhu J."/>
            <person name="Ruan X."/>
            <person name="Zhao L."/>
            <person name="Wei J."/>
            <person name="Que T."/>
            <person name="Du C."/>
            <person name="Cheng J."/>
            <person name="Dai P."/>
            <person name="Han X."/>
            <person name="Huang E."/>
            <person name="Gao Y."/>
            <person name="Liu J."/>
            <person name="Shao H."/>
            <person name="Ye R."/>
            <person name="Li L."/>
            <person name="Wei W."/>
            <person name="Wang X."/>
            <person name="Wang C."/>
            <person name="Yang T."/>
            <person name="Huo Q."/>
            <person name="Li W."/>
            <person name="Guo W."/>
            <person name="Chen H."/>
            <person name="Zhou L."/>
            <person name="Ni X."/>
            <person name="Tian J."/>
            <person name="Zhou Y."/>
            <person name="Sheng Y."/>
            <person name="Liu T."/>
            <person name="Pan Y."/>
            <person name="Xia L."/>
            <person name="Li J."/>
            <person name="Zhao F."/>
            <person name="Cao W."/>
        </authorList>
    </citation>
    <scope>NUCLEOTIDE SEQUENCE</scope>
    <source>
        <strain evidence="1">Hyas-2018</strain>
    </source>
</reference>
<protein>
    <submittedName>
        <fullName evidence="1">Uncharacterized protein</fullName>
    </submittedName>
</protein>
<sequence>MIYIGDITVALIPLNMHPERHEGSRASLAKALHSAYGNYCETFCTDAADYPDRRARVAAVADWNGEVL</sequence>
<gene>
    <name evidence="1" type="ORF">HPB50_011430</name>
</gene>
<dbReference type="EMBL" id="CM023481">
    <property type="protein sequence ID" value="KAH6946068.1"/>
    <property type="molecule type" value="Genomic_DNA"/>
</dbReference>
<evidence type="ECO:0000313" key="1">
    <source>
        <dbReference type="EMBL" id="KAH6946068.1"/>
    </source>
</evidence>
<name>A0ACB7TIW3_HYAAI</name>
<organism evidence="1 2">
    <name type="scientific">Hyalomma asiaticum</name>
    <name type="common">Tick</name>
    <dbReference type="NCBI Taxonomy" id="266040"/>
    <lineage>
        <taxon>Eukaryota</taxon>
        <taxon>Metazoa</taxon>
        <taxon>Ecdysozoa</taxon>
        <taxon>Arthropoda</taxon>
        <taxon>Chelicerata</taxon>
        <taxon>Arachnida</taxon>
        <taxon>Acari</taxon>
        <taxon>Parasitiformes</taxon>
        <taxon>Ixodida</taxon>
        <taxon>Ixodoidea</taxon>
        <taxon>Ixodidae</taxon>
        <taxon>Hyalomminae</taxon>
        <taxon>Hyalomma</taxon>
    </lineage>
</organism>
<comment type="caution">
    <text evidence="1">The sequence shown here is derived from an EMBL/GenBank/DDBJ whole genome shotgun (WGS) entry which is preliminary data.</text>
</comment>
<accession>A0ACB7TIW3</accession>
<evidence type="ECO:0000313" key="2">
    <source>
        <dbReference type="Proteomes" id="UP000821845"/>
    </source>
</evidence>
<proteinExistence type="predicted"/>